<reference evidence="1 2" key="1">
    <citation type="submission" date="2017-01" db="EMBL/GenBank/DDBJ databases">
        <authorList>
            <person name="Varghese N."/>
            <person name="Submissions S."/>
        </authorList>
    </citation>
    <scope>NUCLEOTIDE SEQUENCE [LARGE SCALE GENOMIC DNA]</scope>
    <source>
        <strain evidence="1 2">RUG2-6</strain>
    </source>
</reference>
<proteinExistence type="predicted"/>
<comment type="caution">
    <text evidence="1">The sequence shown here is derived from an EMBL/GenBank/DDBJ whole genome shotgun (WGS) entry which is preliminary data.</text>
</comment>
<name>A0A9X8R419_9BACI</name>
<dbReference type="EMBL" id="FTMX01000001">
    <property type="protein sequence ID" value="SIQ29140.1"/>
    <property type="molecule type" value="Genomic_DNA"/>
</dbReference>
<evidence type="ECO:0000313" key="2">
    <source>
        <dbReference type="Proteomes" id="UP000185829"/>
    </source>
</evidence>
<gene>
    <name evidence="1" type="ORF">SAMN05878482_101852</name>
</gene>
<organism evidence="1 2">
    <name type="scientific">Peribacillus simplex</name>
    <dbReference type="NCBI Taxonomy" id="1478"/>
    <lineage>
        <taxon>Bacteria</taxon>
        <taxon>Bacillati</taxon>
        <taxon>Bacillota</taxon>
        <taxon>Bacilli</taxon>
        <taxon>Bacillales</taxon>
        <taxon>Bacillaceae</taxon>
        <taxon>Peribacillus</taxon>
    </lineage>
</organism>
<accession>A0A9X8R419</accession>
<dbReference type="RefSeq" id="WP_076365345.1">
    <property type="nucleotide sequence ID" value="NZ_FTMX01000001.1"/>
</dbReference>
<sequence length="162" mass="18754">MVEKDHLEIIQGKNELIIGIEGERILRGKQFYTVFMTPEEYDVLEGIRKIGNVILAGKLWIIKDIDTDKNKVYVSKAVNVKPPLYLGSGGMLHKKIGEKMMEIVCCDQTVTYTNDEAANTLRDMRRKYQEFGFHTKQRPIWEMKNETIFETFTGTTITRTLC</sequence>
<dbReference type="Proteomes" id="UP000185829">
    <property type="component" value="Unassembled WGS sequence"/>
</dbReference>
<evidence type="ECO:0000313" key="1">
    <source>
        <dbReference type="EMBL" id="SIQ29140.1"/>
    </source>
</evidence>
<protein>
    <submittedName>
        <fullName evidence="1">Uncharacterized protein</fullName>
    </submittedName>
</protein>
<dbReference type="AlphaFoldDB" id="A0A9X8R419"/>